<dbReference type="Proteomes" id="UP000054359">
    <property type="component" value="Unassembled WGS sequence"/>
</dbReference>
<name>A0A087UAR0_STEMI</name>
<keyword evidence="2" id="KW-0964">Secreted</keyword>
<dbReference type="Gene3D" id="2.10.80.10">
    <property type="entry name" value="Lipase, subunit A"/>
    <property type="match status" value="1"/>
</dbReference>
<dbReference type="OrthoDB" id="6417232at2759"/>
<dbReference type="OMA" id="QFAQKLC"/>
<evidence type="ECO:0000259" key="5">
    <source>
        <dbReference type="Pfam" id="PF06607"/>
    </source>
</evidence>
<keyword evidence="4" id="KW-0732">Signal</keyword>
<feature type="non-terminal residue" evidence="6">
    <location>
        <position position="109"/>
    </location>
</feature>
<feature type="domain" description="Prokineticin" evidence="5">
    <location>
        <begin position="6"/>
        <end position="94"/>
    </location>
</feature>
<evidence type="ECO:0000313" key="6">
    <source>
        <dbReference type="EMBL" id="KFM74449.1"/>
    </source>
</evidence>
<gene>
    <name evidence="6" type="ORF">X975_06620</name>
</gene>
<evidence type="ECO:0000313" key="7">
    <source>
        <dbReference type="Proteomes" id="UP000054359"/>
    </source>
</evidence>
<dbReference type="GO" id="GO:0005576">
    <property type="term" value="C:extracellular region"/>
    <property type="evidence" value="ECO:0007669"/>
    <property type="project" value="UniProtKB-SubCell"/>
</dbReference>
<dbReference type="InterPro" id="IPR023569">
    <property type="entry name" value="Prokineticin_domain"/>
</dbReference>
<organism evidence="6 7">
    <name type="scientific">Stegodyphus mimosarum</name>
    <name type="common">African social velvet spider</name>
    <dbReference type="NCBI Taxonomy" id="407821"/>
    <lineage>
        <taxon>Eukaryota</taxon>
        <taxon>Metazoa</taxon>
        <taxon>Ecdysozoa</taxon>
        <taxon>Arthropoda</taxon>
        <taxon>Chelicerata</taxon>
        <taxon>Arachnida</taxon>
        <taxon>Araneae</taxon>
        <taxon>Araneomorphae</taxon>
        <taxon>Entelegynae</taxon>
        <taxon>Eresoidea</taxon>
        <taxon>Eresidae</taxon>
        <taxon>Stegodyphus</taxon>
    </lineage>
</organism>
<dbReference type="AlphaFoldDB" id="A0A087UAR0"/>
<dbReference type="EMBL" id="KK119037">
    <property type="protein sequence ID" value="KFM74449.1"/>
    <property type="molecule type" value="Genomic_DNA"/>
</dbReference>
<protein>
    <recommendedName>
        <fullName evidence="5">Prokineticin domain-containing protein</fullName>
    </recommendedName>
</protein>
<comment type="subcellular location">
    <subcellularLocation>
        <location evidence="1">Secreted</location>
    </subcellularLocation>
</comment>
<evidence type="ECO:0000256" key="2">
    <source>
        <dbReference type="ARBA" id="ARBA00022525"/>
    </source>
</evidence>
<accession>A0A087UAR0</accession>
<keyword evidence="3" id="KW-1015">Disulfide bond</keyword>
<keyword evidence="7" id="KW-1185">Reference proteome</keyword>
<evidence type="ECO:0000256" key="1">
    <source>
        <dbReference type="ARBA" id="ARBA00004613"/>
    </source>
</evidence>
<sequence>MRISVLMFVFMFFAMRTALAKQFAQKLCQTQDDCDWDQCCIDAQTRIPGFNGICSNPTQKGDPCNPDPNDVTKEGRYRIACPCADGLRCQKAQNRVQENEGHSTFECQP</sequence>
<evidence type="ECO:0000256" key="3">
    <source>
        <dbReference type="ARBA" id="ARBA00023157"/>
    </source>
</evidence>
<proteinExistence type="predicted"/>
<feature type="chain" id="PRO_5001830396" description="Prokineticin domain-containing protein" evidence="4">
    <location>
        <begin position="21"/>
        <end position="109"/>
    </location>
</feature>
<dbReference type="Pfam" id="PF06607">
    <property type="entry name" value="Prokineticin"/>
    <property type="match status" value="1"/>
</dbReference>
<reference evidence="6 7" key="1">
    <citation type="submission" date="2013-11" db="EMBL/GenBank/DDBJ databases">
        <title>Genome sequencing of Stegodyphus mimosarum.</title>
        <authorList>
            <person name="Bechsgaard J."/>
        </authorList>
    </citation>
    <scope>NUCLEOTIDE SEQUENCE [LARGE SCALE GENOMIC DNA]</scope>
</reference>
<evidence type="ECO:0000256" key="4">
    <source>
        <dbReference type="SAM" id="SignalP"/>
    </source>
</evidence>
<feature type="signal peptide" evidence="4">
    <location>
        <begin position="1"/>
        <end position="20"/>
    </location>
</feature>